<evidence type="ECO:0000256" key="4">
    <source>
        <dbReference type="ARBA" id="ARBA00023136"/>
    </source>
</evidence>
<evidence type="ECO:0000313" key="7">
    <source>
        <dbReference type="Proteomes" id="UP000087171"/>
    </source>
</evidence>
<feature type="transmembrane region" description="Helical" evidence="5">
    <location>
        <begin position="238"/>
        <end position="258"/>
    </location>
</feature>
<gene>
    <name evidence="8" type="primary">LOC101510616</name>
</gene>
<evidence type="ECO:0000256" key="3">
    <source>
        <dbReference type="ARBA" id="ARBA00022989"/>
    </source>
</evidence>
<evidence type="ECO:0000256" key="5">
    <source>
        <dbReference type="SAM" id="Phobius"/>
    </source>
</evidence>
<organism evidence="7 8">
    <name type="scientific">Cicer arietinum</name>
    <name type="common">Chickpea</name>
    <name type="synonym">Garbanzo</name>
    <dbReference type="NCBI Taxonomy" id="3827"/>
    <lineage>
        <taxon>Eukaryota</taxon>
        <taxon>Viridiplantae</taxon>
        <taxon>Streptophyta</taxon>
        <taxon>Embryophyta</taxon>
        <taxon>Tracheophyta</taxon>
        <taxon>Spermatophyta</taxon>
        <taxon>Magnoliopsida</taxon>
        <taxon>eudicotyledons</taxon>
        <taxon>Gunneridae</taxon>
        <taxon>Pentapetalae</taxon>
        <taxon>rosids</taxon>
        <taxon>fabids</taxon>
        <taxon>Fabales</taxon>
        <taxon>Fabaceae</taxon>
        <taxon>Papilionoideae</taxon>
        <taxon>50 kb inversion clade</taxon>
        <taxon>NPAAA clade</taxon>
        <taxon>Hologalegina</taxon>
        <taxon>IRL clade</taxon>
        <taxon>Cicereae</taxon>
        <taxon>Cicer</taxon>
    </lineage>
</organism>
<evidence type="ECO:0000259" key="6">
    <source>
        <dbReference type="Pfam" id="PF24763"/>
    </source>
</evidence>
<keyword evidence="3 5" id="KW-1133">Transmembrane helix</keyword>
<dbReference type="PANTHER" id="PTHR34118">
    <property type="entry name" value="NF-KAPPA-B INHIBITOR-LIKE PROTEIN-RELATED"/>
    <property type="match status" value="1"/>
</dbReference>
<dbReference type="OrthoDB" id="3700at2759"/>
<reference evidence="8" key="2">
    <citation type="submission" date="2025-08" db="UniProtKB">
        <authorList>
            <consortium name="RefSeq"/>
        </authorList>
    </citation>
    <scope>IDENTIFICATION</scope>
    <source>
        <tissue evidence="8">Etiolated seedlings</tissue>
    </source>
</reference>
<evidence type="ECO:0000256" key="2">
    <source>
        <dbReference type="ARBA" id="ARBA00022692"/>
    </source>
</evidence>
<dbReference type="Proteomes" id="UP000087171">
    <property type="component" value="Chromosome Ca6"/>
</dbReference>
<evidence type="ECO:0000256" key="1">
    <source>
        <dbReference type="ARBA" id="ARBA00004141"/>
    </source>
</evidence>
<keyword evidence="2 5" id="KW-0812">Transmembrane</keyword>
<feature type="domain" description="CGL160/ATPI" evidence="6">
    <location>
        <begin position="196"/>
        <end position="329"/>
    </location>
</feature>
<dbReference type="STRING" id="3827.A0A1S2YJ00"/>
<feature type="transmembrane region" description="Helical" evidence="5">
    <location>
        <begin position="270"/>
        <end position="291"/>
    </location>
</feature>
<feature type="transmembrane region" description="Helical" evidence="5">
    <location>
        <begin position="303"/>
        <end position="322"/>
    </location>
</feature>
<dbReference type="KEGG" id="cam:101510616"/>
<feature type="transmembrane region" description="Helical" evidence="5">
    <location>
        <begin position="215"/>
        <end position="232"/>
    </location>
</feature>
<dbReference type="PaxDb" id="3827-XP_004505497.1"/>
<accession>A0A1S2YJ00</accession>
<keyword evidence="7" id="KW-1185">Reference proteome</keyword>
<dbReference type="InterPro" id="IPR056309">
    <property type="entry name" value="CGL160/ATPI_dom"/>
</dbReference>
<dbReference type="RefSeq" id="XP_004505497.1">
    <property type="nucleotide sequence ID" value="XM_004505440.3"/>
</dbReference>
<dbReference type="eggNOG" id="ENOG502QVM8">
    <property type="taxonomic scope" value="Eukaryota"/>
</dbReference>
<dbReference type="Pfam" id="PF24763">
    <property type="entry name" value="CGL160_C"/>
    <property type="match status" value="1"/>
</dbReference>
<evidence type="ECO:0000313" key="8">
    <source>
        <dbReference type="RefSeq" id="XP_004505497.1"/>
    </source>
</evidence>
<sequence length="339" mass="37732">MGTLNLNYYNCVTCASTPPMSQDSPLPDPRQTKVILPNKKPIKWSTGMAPGEWGGPPPTTKLRKYWGGQDIDPLASDDFMWNKDFMPRFKKLIQEPQTPLQQSPSKEVPSGFLSLNRVMSLDSLEVDLSKELSTPANHIVHQQIETPTNVTESESKRVRWRLAPTRREQDKWNRATKAATGGSDVMFRELRQSREDPAVLAAKAREQYEKIKRRLQVLTLGIGGVGLVSSYVSYSPEIAASFGAGFLGSLAYIRMLGNSVDALNTNGARALVKGAIGQPRLLVPVILVMIYNRWNAILVPEYGFIHLELIPILVGFFTYKIATFAQAIEEVITVATKKT</sequence>
<dbReference type="GO" id="GO:0016020">
    <property type="term" value="C:membrane"/>
    <property type="evidence" value="ECO:0007669"/>
    <property type="project" value="UniProtKB-SubCell"/>
</dbReference>
<name>A0A1S2YJ00_CICAR</name>
<dbReference type="PANTHER" id="PTHR34118:SF6">
    <property type="entry name" value="PROTEIN CONSERVED ONLY IN THE GREEN LINEAGE 160, CHLOROPLASTIC"/>
    <property type="match status" value="1"/>
</dbReference>
<keyword evidence="4 5" id="KW-0472">Membrane</keyword>
<dbReference type="GeneID" id="101510616"/>
<comment type="subcellular location">
    <subcellularLocation>
        <location evidence="1">Membrane</location>
        <topology evidence="1">Multi-pass membrane protein</topology>
    </subcellularLocation>
</comment>
<proteinExistence type="predicted"/>
<reference evidence="7" key="1">
    <citation type="journal article" date="2013" name="Nat. Biotechnol.">
        <title>Draft genome sequence of chickpea (Cicer arietinum) provides a resource for trait improvement.</title>
        <authorList>
            <person name="Varshney R.K."/>
            <person name="Song C."/>
            <person name="Saxena R.K."/>
            <person name="Azam S."/>
            <person name="Yu S."/>
            <person name="Sharpe A.G."/>
            <person name="Cannon S."/>
            <person name="Baek J."/>
            <person name="Rosen B.D."/>
            <person name="Tar'an B."/>
            <person name="Millan T."/>
            <person name="Zhang X."/>
            <person name="Ramsay L.D."/>
            <person name="Iwata A."/>
            <person name="Wang Y."/>
            <person name="Nelson W."/>
            <person name="Farmer A.D."/>
            <person name="Gaur P.M."/>
            <person name="Soderlund C."/>
            <person name="Penmetsa R.V."/>
            <person name="Xu C."/>
            <person name="Bharti A.K."/>
            <person name="He W."/>
            <person name="Winter P."/>
            <person name="Zhao S."/>
            <person name="Hane J.K."/>
            <person name="Carrasquilla-Garcia N."/>
            <person name="Condie J.A."/>
            <person name="Upadhyaya H.D."/>
            <person name="Luo M.C."/>
            <person name="Thudi M."/>
            <person name="Gowda C.L."/>
            <person name="Singh N.P."/>
            <person name="Lichtenzveig J."/>
            <person name="Gali K.K."/>
            <person name="Rubio J."/>
            <person name="Nadarajan N."/>
            <person name="Dolezel J."/>
            <person name="Bansal K.C."/>
            <person name="Xu X."/>
            <person name="Edwards D."/>
            <person name="Zhang G."/>
            <person name="Kahl G."/>
            <person name="Gil J."/>
            <person name="Singh K.B."/>
            <person name="Datta S.K."/>
            <person name="Jackson S.A."/>
            <person name="Wang J."/>
            <person name="Cook D.R."/>
        </authorList>
    </citation>
    <scope>NUCLEOTIDE SEQUENCE [LARGE SCALE GENOMIC DNA]</scope>
    <source>
        <strain evidence="7">cv. CDC Frontier</strain>
    </source>
</reference>
<dbReference type="AlphaFoldDB" id="A0A1S2YJ00"/>
<protein>
    <submittedName>
        <fullName evidence="8">Protein CONSERVED ONLY IN THE GREEN LINEAGE 160, chloroplastic</fullName>
    </submittedName>
</protein>